<keyword evidence="2" id="KW-1185">Reference proteome</keyword>
<dbReference type="Proteomes" id="UP000800036">
    <property type="component" value="Unassembled WGS sequence"/>
</dbReference>
<dbReference type="EMBL" id="ML976696">
    <property type="protein sequence ID" value="KAF1970973.1"/>
    <property type="molecule type" value="Genomic_DNA"/>
</dbReference>
<name>A0A6A5V0M3_9PLEO</name>
<organism evidence="1 2">
    <name type="scientific">Bimuria novae-zelandiae CBS 107.79</name>
    <dbReference type="NCBI Taxonomy" id="1447943"/>
    <lineage>
        <taxon>Eukaryota</taxon>
        <taxon>Fungi</taxon>
        <taxon>Dikarya</taxon>
        <taxon>Ascomycota</taxon>
        <taxon>Pezizomycotina</taxon>
        <taxon>Dothideomycetes</taxon>
        <taxon>Pleosporomycetidae</taxon>
        <taxon>Pleosporales</taxon>
        <taxon>Massarineae</taxon>
        <taxon>Didymosphaeriaceae</taxon>
        <taxon>Bimuria</taxon>
    </lineage>
</organism>
<evidence type="ECO:0000313" key="1">
    <source>
        <dbReference type="EMBL" id="KAF1970973.1"/>
    </source>
</evidence>
<reference evidence="1" key="1">
    <citation type="journal article" date="2020" name="Stud. Mycol.">
        <title>101 Dothideomycetes genomes: a test case for predicting lifestyles and emergence of pathogens.</title>
        <authorList>
            <person name="Haridas S."/>
            <person name="Albert R."/>
            <person name="Binder M."/>
            <person name="Bloem J."/>
            <person name="Labutti K."/>
            <person name="Salamov A."/>
            <person name="Andreopoulos B."/>
            <person name="Baker S."/>
            <person name="Barry K."/>
            <person name="Bills G."/>
            <person name="Bluhm B."/>
            <person name="Cannon C."/>
            <person name="Castanera R."/>
            <person name="Culley D."/>
            <person name="Daum C."/>
            <person name="Ezra D."/>
            <person name="Gonzalez J."/>
            <person name="Henrissat B."/>
            <person name="Kuo A."/>
            <person name="Liang C."/>
            <person name="Lipzen A."/>
            <person name="Lutzoni F."/>
            <person name="Magnuson J."/>
            <person name="Mondo S."/>
            <person name="Nolan M."/>
            <person name="Ohm R."/>
            <person name="Pangilinan J."/>
            <person name="Park H.-J."/>
            <person name="Ramirez L."/>
            <person name="Alfaro M."/>
            <person name="Sun H."/>
            <person name="Tritt A."/>
            <person name="Yoshinaga Y."/>
            <person name="Zwiers L.-H."/>
            <person name="Turgeon B."/>
            <person name="Goodwin S."/>
            <person name="Spatafora J."/>
            <person name="Crous P."/>
            <person name="Grigoriev I."/>
        </authorList>
    </citation>
    <scope>NUCLEOTIDE SEQUENCE</scope>
    <source>
        <strain evidence="1">CBS 107.79</strain>
    </source>
</reference>
<accession>A0A6A5V0M3</accession>
<evidence type="ECO:0000313" key="2">
    <source>
        <dbReference type="Proteomes" id="UP000800036"/>
    </source>
</evidence>
<gene>
    <name evidence="1" type="ORF">BU23DRAFT_581775</name>
</gene>
<protein>
    <submittedName>
        <fullName evidence="1">Uncharacterized protein</fullName>
    </submittedName>
</protein>
<proteinExistence type="predicted"/>
<dbReference type="AlphaFoldDB" id="A0A6A5V0M3"/>
<sequence>MLALPLQSEVLHALPINIIVLLATQPRKRGHLLGLRNKRKANVYITKKEEANLKLTIKLRNNRISNLVGLYSRICIFKSRLRVIMALAPMLAYPQLVFRYPEGTLLHVIKPLYRIAEAGELDISTLTYDLCFIVTIFLAHEEKMLKKAYYTLIIDASNMDNYKATLNLKQKG</sequence>